<protein>
    <recommendedName>
        <fullName evidence="1">Hemerythrin-like domain-containing protein</fullName>
    </recommendedName>
</protein>
<keyword evidence="3" id="KW-1185">Reference proteome</keyword>
<evidence type="ECO:0000313" key="3">
    <source>
        <dbReference type="Proteomes" id="UP001201262"/>
    </source>
</evidence>
<dbReference type="EMBL" id="JAJTJA010000001">
    <property type="protein sequence ID" value="KAH8705928.1"/>
    <property type="molecule type" value="Genomic_DNA"/>
</dbReference>
<gene>
    <name evidence="2" type="ORF">BGW36DRAFT_435989</name>
</gene>
<dbReference type="InterPro" id="IPR012312">
    <property type="entry name" value="Hemerythrin-like"/>
</dbReference>
<proteinExistence type="predicted"/>
<feature type="domain" description="Hemerythrin-like" evidence="1">
    <location>
        <begin position="38"/>
        <end position="162"/>
    </location>
</feature>
<sequence length="254" mass="28903">MVSADTSHPWADGPWSLIETPSRTKDVTKHAAIYIANEMAFAHNAMLRGLNSIYLQAHHVSQPRDIADFLSFIHAWTGWVSHHHKMEEESMFPRFEEIMNKPHALEGNVQQHHTFQPALNRLVAYSAETKPADYQAGIVRELVEELAPSFREHLSDEITSLLAMEPYDTAALLKVYRECEAEAGKQDKHIVPPMVLGLRDITFEGGNNWPVIPMSSLSIPIIRYVFARKHAGSWRFLPCDTWGKPRPLPFASER</sequence>
<organism evidence="2 3">
    <name type="scientific">Talaromyces proteolyticus</name>
    <dbReference type="NCBI Taxonomy" id="1131652"/>
    <lineage>
        <taxon>Eukaryota</taxon>
        <taxon>Fungi</taxon>
        <taxon>Dikarya</taxon>
        <taxon>Ascomycota</taxon>
        <taxon>Pezizomycotina</taxon>
        <taxon>Eurotiomycetes</taxon>
        <taxon>Eurotiomycetidae</taxon>
        <taxon>Eurotiales</taxon>
        <taxon>Trichocomaceae</taxon>
        <taxon>Talaromyces</taxon>
        <taxon>Talaromyces sect. Bacilispori</taxon>
    </lineage>
</organism>
<evidence type="ECO:0000259" key="1">
    <source>
        <dbReference type="Pfam" id="PF01814"/>
    </source>
</evidence>
<dbReference type="PANTHER" id="PTHR38048">
    <property type="entry name" value="EXPRESSED PROTEIN"/>
    <property type="match status" value="1"/>
</dbReference>
<accession>A0AAD4Q6R8</accession>
<dbReference type="RefSeq" id="XP_046078549.1">
    <property type="nucleotide sequence ID" value="XM_046221437.1"/>
</dbReference>
<dbReference type="AlphaFoldDB" id="A0AAD4Q6R8"/>
<name>A0AAD4Q6R8_9EURO</name>
<dbReference type="Pfam" id="PF01814">
    <property type="entry name" value="Hemerythrin"/>
    <property type="match status" value="1"/>
</dbReference>
<evidence type="ECO:0000313" key="2">
    <source>
        <dbReference type="EMBL" id="KAH8705928.1"/>
    </source>
</evidence>
<dbReference type="GeneID" id="70251724"/>
<dbReference type="InterPro" id="IPR053206">
    <property type="entry name" value="Dimeric_xanthone_biosynth"/>
</dbReference>
<reference evidence="2" key="1">
    <citation type="submission" date="2021-12" db="EMBL/GenBank/DDBJ databases">
        <title>Convergent genome expansion in fungi linked to evolution of root-endophyte symbiosis.</title>
        <authorList>
            <consortium name="DOE Joint Genome Institute"/>
            <person name="Ke Y.-H."/>
            <person name="Bonito G."/>
            <person name="Liao H.-L."/>
            <person name="Looney B."/>
            <person name="Rojas-Flechas A."/>
            <person name="Nash J."/>
            <person name="Hameed K."/>
            <person name="Schadt C."/>
            <person name="Martin F."/>
            <person name="Crous P.W."/>
            <person name="Miettinen O."/>
            <person name="Magnuson J.K."/>
            <person name="Labbe J."/>
            <person name="Jacobson D."/>
            <person name="Doktycz M.J."/>
            <person name="Veneault-Fourrey C."/>
            <person name="Kuo A."/>
            <person name="Mondo S."/>
            <person name="Calhoun S."/>
            <person name="Riley R."/>
            <person name="Ohm R."/>
            <person name="LaButti K."/>
            <person name="Andreopoulos B."/>
            <person name="Pangilinan J."/>
            <person name="Nolan M."/>
            <person name="Tritt A."/>
            <person name="Clum A."/>
            <person name="Lipzen A."/>
            <person name="Daum C."/>
            <person name="Barry K."/>
            <person name="Grigoriev I.V."/>
            <person name="Vilgalys R."/>
        </authorList>
    </citation>
    <scope>NUCLEOTIDE SEQUENCE</scope>
    <source>
        <strain evidence="2">PMI_201</strain>
    </source>
</reference>
<dbReference type="PANTHER" id="PTHR38048:SF2">
    <property type="entry name" value="HEMERYTHRIN-LIKE DOMAIN-CONTAINING PROTEIN"/>
    <property type="match status" value="1"/>
</dbReference>
<comment type="caution">
    <text evidence="2">The sequence shown here is derived from an EMBL/GenBank/DDBJ whole genome shotgun (WGS) entry which is preliminary data.</text>
</comment>
<dbReference type="Proteomes" id="UP001201262">
    <property type="component" value="Unassembled WGS sequence"/>
</dbReference>
<dbReference type="Gene3D" id="1.20.120.520">
    <property type="entry name" value="nmb1532 protein domain like"/>
    <property type="match status" value="1"/>
</dbReference>